<dbReference type="Gene3D" id="2.60.40.10">
    <property type="entry name" value="Immunoglobulins"/>
    <property type="match status" value="1"/>
</dbReference>
<dbReference type="EMBL" id="JAPMUA010000001">
    <property type="protein sequence ID" value="MDG3585000.1"/>
    <property type="molecule type" value="Genomic_DNA"/>
</dbReference>
<evidence type="ECO:0000313" key="2">
    <source>
        <dbReference type="Proteomes" id="UP001153642"/>
    </source>
</evidence>
<protein>
    <submittedName>
        <fullName evidence="1">LamG domain-containing protein</fullName>
    </submittedName>
</protein>
<reference evidence="1" key="1">
    <citation type="submission" date="2022-11" db="EMBL/GenBank/DDBJ databases">
        <title>High-quality draft genome sequence of Galbibacter sp. strain CMA-7.</title>
        <authorList>
            <person name="Wei L."/>
            <person name="Dong C."/>
            <person name="Shao Z."/>
        </authorList>
    </citation>
    <scope>NUCLEOTIDE SEQUENCE</scope>
    <source>
        <strain evidence="1">CMA-7</strain>
    </source>
</reference>
<proteinExistence type="predicted"/>
<comment type="caution">
    <text evidence="1">The sequence shown here is derived from an EMBL/GenBank/DDBJ whole genome shotgun (WGS) entry which is preliminary data.</text>
</comment>
<dbReference type="InterPro" id="IPR013783">
    <property type="entry name" value="Ig-like_fold"/>
</dbReference>
<dbReference type="RefSeq" id="WP_277898732.1">
    <property type="nucleotide sequence ID" value="NZ_JAQSVC010000001.1"/>
</dbReference>
<sequence>MIVAYTLMCCDNGIDPITEVDPGPDQSPPIVKINFPADGLEIQVKEDVIPITIKFEVDDDIEVASIEAKMDGKTIGQYSSFKDYRRIIIDDLVYTNLTNGEHTLIVTSIDTDGKETTEVSNFLKKEAYKPIYDGETFYMPFNGDYTELVSVTTANEIGSPSFAGESVVGPNAYLGATDSYLTFPTEGLLGEEFSATFWYKVNADPDRAGILVISPPDEENPDSPNDRTKGIRFFRENANGNQRLKLNIGTGSGETWVDGAEAADIASNSDWVQVAFTISATKAIVYIDGQIVKEVDFVGVDWTGCDLLSIGSGSPRFTGWGHLSDLSEIDELRIYNKALTQQEIQDIRAADL</sequence>
<gene>
    <name evidence="1" type="ORF">OSR52_03895</name>
</gene>
<accession>A0ABT6FP03</accession>
<dbReference type="Pfam" id="PF13385">
    <property type="entry name" value="Laminin_G_3"/>
    <property type="match status" value="1"/>
</dbReference>
<name>A0ABT6FP03_9FLAO</name>
<dbReference type="Gene3D" id="2.60.120.200">
    <property type="match status" value="1"/>
</dbReference>
<organism evidence="1 2">
    <name type="scientific">Galbibacter pacificus</name>
    <dbReference type="NCBI Taxonomy" id="2996052"/>
    <lineage>
        <taxon>Bacteria</taxon>
        <taxon>Pseudomonadati</taxon>
        <taxon>Bacteroidota</taxon>
        <taxon>Flavobacteriia</taxon>
        <taxon>Flavobacteriales</taxon>
        <taxon>Flavobacteriaceae</taxon>
        <taxon>Galbibacter</taxon>
    </lineage>
</organism>
<dbReference type="InterPro" id="IPR013320">
    <property type="entry name" value="ConA-like_dom_sf"/>
</dbReference>
<dbReference type="Proteomes" id="UP001153642">
    <property type="component" value="Unassembled WGS sequence"/>
</dbReference>
<evidence type="ECO:0000313" key="1">
    <source>
        <dbReference type="EMBL" id="MDG3585000.1"/>
    </source>
</evidence>
<dbReference type="SUPFAM" id="SSF49899">
    <property type="entry name" value="Concanavalin A-like lectins/glucanases"/>
    <property type="match status" value="1"/>
</dbReference>
<keyword evidence="2" id="KW-1185">Reference proteome</keyword>